<evidence type="ECO:0000256" key="4">
    <source>
        <dbReference type="ARBA" id="ARBA00022553"/>
    </source>
</evidence>
<dbReference type="CDD" id="cd17546">
    <property type="entry name" value="REC_hyHK_CKI1_RcsC-like"/>
    <property type="match status" value="1"/>
</dbReference>
<accession>A0ABZ1AND3</accession>
<dbReference type="RefSeq" id="WP_407279508.1">
    <property type="nucleotide sequence ID" value="NZ_CP141259.1"/>
</dbReference>
<dbReference type="SMART" id="SM00388">
    <property type="entry name" value="HisKA"/>
    <property type="match status" value="1"/>
</dbReference>
<evidence type="ECO:0000256" key="5">
    <source>
        <dbReference type="ARBA" id="ARBA00022679"/>
    </source>
</evidence>
<dbReference type="InterPro" id="IPR036890">
    <property type="entry name" value="HATPase_C_sf"/>
</dbReference>
<proteinExistence type="predicted"/>
<dbReference type="InterPro" id="IPR011006">
    <property type="entry name" value="CheY-like_superfamily"/>
</dbReference>
<dbReference type="PANTHER" id="PTHR45339:SF5">
    <property type="entry name" value="HISTIDINE KINASE"/>
    <property type="match status" value="1"/>
</dbReference>
<dbReference type="CDD" id="cd00082">
    <property type="entry name" value="HisKA"/>
    <property type="match status" value="1"/>
</dbReference>
<keyword evidence="18" id="KW-1185">Reference proteome</keyword>
<dbReference type="InterPro" id="IPR036097">
    <property type="entry name" value="HisK_dim/P_sf"/>
</dbReference>
<keyword evidence="6" id="KW-0418">Kinase</keyword>
<dbReference type="PANTHER" id="PTHR45339">
    <property type="entry name" value="HYBRID SIGNAL TRANSDUCTION HISTIDINE KINASE J"/>
    <property type="match status" value="1"/>
</dbReference>
<dbReference type="PIRSF" id="PIRSF036437">
    <property type="entry name" value="HK_TorS"/>
    <property type="match status" value="1"/>
</dbReference>
<dbReference type="InterPro" id="IPR004358">
    <property type="entry name" value="Sig_transdc_His_kin-like_C"/>
</dbReference>
<dbReference type="Proteomes" id="UP001626593">
    <property type="component" value="Chromosome"/>
</dbReference>
<dbReference type="CDD" id="cd16172">
    <property type="entry name" value="TorS_sensor_domain"/>
    <property type="match status" value="1"/>
</dbReference>
<evidence type="ECO:0000256" key="7">
    <source>
        <dbReference type="ARBA" id="ARBA00023012"/>
    </source>
</evidence>
<dbReference type="Gene3D" id="3.40.50.2300">
    <property type="match status" value="1"/>
</dbReference>
<feature type="domain" description="HPt" evidence="16">
    <location>
        <begin position="878"/>
        <end position="973"/>
    </location>
</feature>
<keyword evidence="4 9" id="KW-0597">Phosphoprotein</keyword>
<dbReference type="PROSITE" id="PS50110">
    <property type="entry name" value="RESPONSE_REGULATORY"/>
    <property type="match status" value="1"/>
</dbReference>
<dbReference type="SUPFAM" id="SSF55874">
    <property type="entry name" value="ATPase domain of HSP90 chaperone/DNA topoisomerase II/histidine kinase"/>
    <property type="match status" value="1"/>
</dbReference>
<feature type="domain" description="Response regulatory" evidence="14">
    <location>
        <begin position="722"/>
        <end position="842"/>
    </location>
</feature>
<dbReference type="GO" id="GO:0005524">
    <property type="term" value="F:ATP binding"/>
    <property type="evidence" value="ECO:0007669"/>
    <property type="project" value="UniProtKB-KW"/>
</dbReference>
<keyword evidence="10" id="KW-0175">Coiled coil</keyword>
<dbReference type="PRINTS" id="PR00344">
    <property type="entry name" value="BCTRLSENSOR"/>
</dbReference>
<evidence type="ECO:0000256" key="8">
    <source>
        <dbReference type="PROSITE-ProRule" id="PRU00110"/>
    </source>
</evidence>
<dbReference type="Pfam" id="PF01627">
    <property type="entry name" value="Hpt"/>
    <property type="match status" value="1"/>
</dbReference>
<evidence type="ECO:0000256" key="6">
    <source>
        <dbReference type="ARBA" id="ARBA00022777"/>
    </source>
</evidence>
<feature type="compositionally biased region" description="Low complexity" evidence="11">
    <location>
        <begin position="841"/>
        <end position="850"/>
    </location>
</feature>
<dbReference type="CDD" id="cd16922">
    <property type="entry name" value="HATPase_EvgS-ArcB-TorS-like"/>
    <property type="match status" value="1"/>
</dbReference>
<dbReference type="Pfam" id="PF00512">
    <property type="entry name" value="HisKA"/>
    <property type="match status" value="1"/>
</dbReference>
<evidence type="ECO:0000256" key="1">
    <source>
        <dbReference type="ARBA" id="ARBA00000085"/>
    </source>
</evidence>
<dbReference type="InterPro" id="IPR003660">
    <property type="entry name" value="HAMP_dom"/>
</dbReference>
<dbReference type="Gene3D" id="6.10.340.10">
    <property type="match status" value="1"/>
</dbReference>
<dbReference type="SMART" id="SM00448">
    <property type="entry name" value="REC"/>
    <property type="match status" value="1"/>
</dbReference>
<dbReference type="Pfam" id="PF00072">
    <property type="entry name" value="Response_reg"/>
    <property type="match status" value="1"/>
</dbReference>
<evidence type="ECO:0000256" key="3">
    <source>
        <dbReference type="ARBA" id="ARBA00012438"/>
    </source>
</evidence>
<dbReference type="PROSITE" id="PS50894">
    <property type="entry name" value="HPT"/>
    <property type="match status" value="1"/>
</dbReference>
<feature type="region of interest" description="Disordered" evidence="11">
    <location>
        <begin position="841"/>
        <end position="860"/>
    </location>
</feature>
<evidence type="ECO:0000313" key="17">
    <source>
        <dbReference type="EMBL" id="WRL46779.1"/>
    </source>
</evidence>
<evidence type="ECO:0000256" key="9">
    <source>
        <dbReference type="PROSITE-ProRule" id="PRU00169"/>
    </source>
</evidence>
<dbReference type="InterPro" id="IPR008207">
    <property type="entry name" value="Sig_transdc_His_kin_Hpt_dom"/>
</dbReference>
<keyword evidence="12" id="KW-0812">Transmembrane</keyword>
<sequence length="989" mass="106646">MKAWIARLDARLGLIGKLVVVLGAAALLTLAVAAIAWFSFQQVVATQRAIIDDAVPAMDAVQAVARLNMRVGAVVDRLGRAESPEEVDRLQRTSGEQLAELRGLLQRLEQRRFEPGLGAVVAATLDAIAANLARQADEVRRRLALDRRERELFATQQQAVLALVMLSESLAANASTSTTATISSLYPLIERNPPRERVFESLDRLVEVNFDRMERMAEFQLACFNLKTLLERLEREDAPDALAALQASFDGNREILRRRLDDIIDPGRKASGAAHYAVLATATAADGLFATRLLRLELLRSLLQLRDDGAAQAARLTEQAGAMVVAARAAIDLAGEQSKRAVERGIVGFLAVGAILFFALMATLWVLFRYHVLGRLQGMEATVRALASGQLDVAIPATGNDPLTPLARALEQFRDHARERRRLEGELLRHQQELEDQVATRTAELQQSNTLLEHEVAEHAVARREAEEANRAKAVFLATLSHELRTPLSGVSGSVQLLRDTGLDARQQEYVRMIGYANTTLLEILEDMLSFSRLEAGKFDFEHLPFALRDTIDNMLALQGVAARTKGIALVRDIAPDVPDILVGDRRKLNQILLNLIGNAIKFTDEGSVTVSVRADGVEAGGPARLHFAVTDTGIGIPSEQCAEVFKPFVQVEDARHRRPGGTGLGLAICQRLVELLGGRIALESAPGQGTQVAFDLPFELAEALPQAASDTRPDSAQRALDVLLVEDDEINRIVCVRYLESLGHRPLVAGDGEEAIALLGQRRAPLDAVLMDISLPGASGVEVAREIRKLDGGRWAAVPVIAMSAHVSADAVARYVDAGMAGFLSKPFDRGQLARALAATTAASPATPSRPDEAASSATGEPVLDEAYLAAELDSLGAATLARLLGLFRADTDAALAELDAHLAANDGLALGKRAHRLRGAAGNLGFLRVMAATRHLENAATEPATDVTTLAPLVETLRADCREACAALEDWLGAQERGEKNQRDADG</sequence>
<organism evidence="17 18">
    <name type="scientific">Aromatoleum evansii</name>
    <name type="common">Azoarcus evansii</name>
    <dbReference type="NCBI Taxonomy" id="59406"/>
    <lineage>
        <taxon>Bacteria</taxon>
        <taxon>Pseudomonadati</taxon>
        <taxon>Pseudomonadota</taxon>
        <taxon>Betaproteobacteria</taxon>
        <taxon>Rhodocyclales</taxon>
        <taxon>Rhodocyclaceae</taxon>
        <taxon>Aromatoleum</taxon>
    </lineage>
</organism>
<evidence type="ECO:0000259" key="13">
    <source>
        <dbReference type="PROSITE" id="PS50109"/>
    </source>
</evidence>
<feature type="domain" description="HAMP" evidence="15">
    <location>
        <begin position="370"/>
        <end position="422"/>
    </location>
</feature>
<dbReference type="InterPro" id="IPR037952">
    <property type="entry name" value="Sensor_TorS"/>
</dbReference>
<evidence type="ECO:0000256" key="10">
    <source>
        <dbReference type="SAM" id="Coils"/>
    </source>
</evidence>
<dbReference type="Pfam" id="PF21689">
    <property type="entry name" value="TorS_sensor_domain"/>
    <property type="match status" value="1"/>
</dbReference>
<reference evidence="17 18" key="1">
    <citation type="submission" date="2023-12" db="EMBL/GenBank/DDBJ databases">
        <title>A. evansii MAY27, complete genome.</title>
        <authorList>
            <person name="Wang Y."/>
        </authorList>
    </citation>
    <scope>NUCLEOTIDE SEQUENCE [LARGE SCALE GENOMIC DNA]</scope>
    <source>
        <strain evidence="17 18">MAY27</strain>
    </source>
</reference>
<evidence type="ECO:0000259" key="16">
    <source>
        <dbReference type="PROSITE" id="PS50894"/>
    </source>
</evidence>
<gene>
    <name evidence="17" type="ORF">U5817_01655</name>
</gene>
<keyword evidence="12" id="KW-0472">Membrane</keyword>
<dbReference type="SMART" id="SM00387">
    <property type="entry name" value="HATPase_c"/>
    <property type="match status" value="1"/>
</dbReference>
<protein>
    <recommendedName>
        <fullName evidence="3">histidine kinase</fullName>
        <ecNumber evidence="3">2.7.13.3</ecNumber>
    </recommendedName>
</protein>
<feature type="modified residue" description="Phosphohistidine" evidence="8">
    <location>
        <position position="917"/>
    </location>
</feature>
<feature type="transmembrane region" description="Helical" evidence="12">
    <location>
        <begin position="12"/>
        <end position="38"/>
    </location>
</feature>
<dbReference type="InterPro" id="IPR014302">
    <property type="entry name" value="Sig_transdc_His_kinase_TorS"/>
</dbReference>
<comment type="catalytic activity">
    <reaction evidence="1">
        <text>ATP + protein L-histidine = ADP + protein N-phospho-L-histidine.</text>
        <dbReference type="EC" id="2.7.13.3"/>
    </reaction>
</comment>
<dbReference type="EC" id="2.7.13.3" evidence="3"/>
<feature type="domain" description="Histidine kinase" evidence="13">
    <location>
        <begin position="479"/>
        <end position="701"/>
    </location>
</feature>
<name>A0ABZ1AND3_AROEV</name>
<keyword evidence="5" id="KW-0808">Transferase</keyword>
<dbReference type="InterPro" id="IPR038188">
    <property type="entry name" value="TorS_sensor_sf"/>
</dbReference>
<dbReference type="InterPro" id="IPR001789">
    <property type="entry name" value="Sig_transdc_resp-reg_receiver"/>
</dbReference>
<evidence type="ECO:0000256" key="11">
    <source>
        <dbReference type="SAM" id="MobiDB-lite"/>
    </source>
</evidence>
<keyword evidence="7" id="KW-0902">Two-component regulatory system</keyword>
<dbReference type="Pfam" id="PF02518">
    <property type="entry name" value="HATPase_c"/>
    <property type="match status" value="1"/>
</dbReference>
<dbReference type="Gene3D" id="3.30.565.10">
    <property type="entry name" value="Histidine kinase-like ATPase, C-terminal domain"/>
    <property type="match status" value="1"/>
</dbReference>
<dbReference type="InterPro" id="IPR036641">
    <property type="entry name" value="HPT_dom_sf"/>
</dbReference>
<evidence type="ECO:0000256" key="2">
    <source>
        <dbReference type="ARBA" id="ARBA00004370"/>
    </source>
</evidence>
<keyword evidence="17" id="KW-0067">ATP-binding</keyword>
<dbReference type="SUPFAM" id="SSF52172">
    <property type="entry name" value="CheY-like"/>
    <property type="match status" value="1"/>
</dbReference>
<feature type="transmembrane region" description="Helical" evidence="12">
    <location>
        <begin position="346"/>
        <end position="368"/>
    </location>
</feature>
<dbReference type="PROSITE" id="PS50109">
    <property type="entry name" value="HIS_KIN"/>
    <property type="match status" value="1"/>
</dbReference>
<dbReference type="SUPFAM" id="SSF47384">
    <property type="entry name" value="Homodimeric domain of signal transducing histidine kinase"/>
    <property type="match status" value="1"/>
</dbReference>
<dbReference type="Gene3D" id="1.20.120.160">
    <property type="entry name" value="HPT domain"/>
    <property type="match status" value="1"/>
</dbReference>
<dbReference type="InterPro" id="IPR005467">
    <property type="entry name" value="His_kinase_dom"/>
</dbReference>
<dbReference type="SUPFAM" id="SSF47226">
    <property type="entry name" value="Histidine-containing phosphotransfer domain, HPT domain"/>
    <property type="match status" value="1"/>
</dbReference>
<dbReference type="InterPro" id="IPR003661">
    <property type="entry name" value="HisK_dim/P_dom"/>
</dbReference>
<evidence type="ECO:0000313" key="18">
    <source>
        <dbReference type="Proteomes" id="UP001626593"/>
    </source>
</evidence>
<dbReference type="Gene3D" id="1.10.287.130">
    <property type="match status" value="1"/>
</dbReference>
<dbReference type="Pfam" id="PF00672">
    <property type="entry name" value="HAMP"/>
    <property type="match status" value="1"/>
</dbReference>
<comment type="subcellular location">
    <subcellularLocation>
        <location evidence="2">Membrane</location>
    </subcellularLocation>
</comment>
<dbReference type="InterPro" id="IPR003594">
    <property type="entry name" value="HATPase_dom"/>
</dbReference>
<dbReference type="CDD" id="cd06225">
    <property type="entry name" value="HAMP"/>
    <property type="match status" value="1"/>
</dbReference>
<dbReference type="SMART" id="SM00304">
    <property type="entry name" value="HAMP"/>
    <property type="match status" value="1"/>
</dbReference>
<evidence type="ECO:0000259" key="15">
    <source>
        <dbReference type="PROSITE" id="PS50885"/>
    </source>
</evidence>
<dbReference type="Gene3D" id="1.20.58.920">
    <property type="match status" value="1"/>
</dbReference>
<evidence type="ECO:0000259" key="14">
    <source>
        <dbReference type="PROSITE" id="PS50110"/>
    </source>
</evidence>
<dbReference type="PROSITE" id="PS50885">
    <property type="entry name" value="HAMP"/>
    <property type="match status" value="1"/>
</dbReference>
<feature type="modified residue" description="4-aspartylphosphate" evidence="9">
    <location>
        <position position="773"/>
    </location>
</feature>
<feature type="coiled-coil region" evidence="10">
    <location>
        <begin position="406"/>
        <end position="472"/>
    </location>
</feature>
<keyword evidence="12" id="KW-1133">Transmembrane helix</keyword>
<dbReference type="EMBL" id="CP141259">
    <property type="protein sequence ID" value="WRL46779.1"/>
    <property type="molecule type" value="Genomic_DNA"/>
</dbReference>
<evidence type="ECO:0000256" key="12">
    <source>
        <dbReference type="SAM" id="Phobius"/>
    </source>
</evidence>
<keyword evidence="17" id="KW-0547">Nucleotide-binding</keyword>